<organism evidence="2 3">
    <name type="scientific">Mycolicibacterium arenosum</name>
    <dbReference type="NCBI Taxonomy" id="2952157"/>
    <lineage>
        <taxon>Bacteria</taxon>
        <taxon>Bacillati</taxon>
        <taxon>Actinomycetota</taxon>
        <taxon>Actinomycetes</taxon>
        <taxon>Mycobacteriales</taxon>
        <taxon>Mycobacteriaceae</taxon>
        <taxon>Mycolicibacterium</taxon>
    </lineage>
</organism>
<dbReference type="RefSeq" id="WP_255063884.1">
    <property type="nucleotide sequence ID" value="NZ_JANDBD010000014.1"/>
</dbReference>
<feature type="transmembrane region" description="Helical" evidence="1">
    <location>
        <begin position="69"/>
        <end position="94"/>
    </location>
</feature>
<dbReference type="PANTHER" id="PTHR35335:SF1">
    <property type="entry name" value="UPF0716 PROTEIN FXSA"/>
    <property type="match status" value="1"/>
</dbReference>
<accession>A0ABT1MBX9</accession>
<dbReference type="InterPro" id="IPR007313">
    <property type="entry name" value="FxsA"/>
</dbReference>
<reference evidence="2 3" key="1">
    <citation type="submission" date="2022-06" db="EMBL/GenBank/DDBJ databases">
        <title>Mycolicibacterium sp. CAU 1645 isolated from seawater.</title>
        <authorList>
            <person name="Kim W."/>
        </authorList>
    </citation>
    <scope>NUCLEOTIDE SEQUENCE [LARGE SCALE GENOMIC DNA]</scope>
    <source>
        <strain evidence="2 3">CAU 1645</strain>
    </source>
</reference>
<keyword evidence="3" id="KW-1185">Reference proteome</keyword>
<name>A0ABT1MBX9_9MYCO</name>
<protein>
    <submittedName>
        <fullName evidence="2">Membrane protein FxsA</fullName>
    </submittedName>
</protein>
<proteinExistence type="predicted"/>
<sequence>MFKRLFGLYVLVELLVVIGLVYAIGFGWTVLLLLGTFALGIALAGSQMTRQLGRLRSGLAEPQGAATDSVLIALGTVLTVVPGLVSSALGLLLLTPPTRAVARPAVAALAARGLARMPLVVTAPGPRGPRGDYIEGEVIDVTDDVIVVDAPQLPRPPA</sequence>
<keyword evidence="1" id="KW-1133">Transmembrane helix</keyword>
<dbReference type="EMBL" id="JANDBD010000014">
    <property type="protein sequence ID" value="MCP9276030.1"/>
    <property type="molecule type" value="Genomic_DNA"/>
</dbReference>
<evidence type="ECO:0000313" key="2">
    <source>
        <dbReference type="EMBL" id="MCP9276030.1"/>
    </source>
</evidence>
<keyword evidence="1" id="KW-0472">Membrane</keyword>
<dbReference type="Proteomes" id="UP001651690">
    <property type="component" value="Unassembled WGS sequence"/>
</dbReference>
<dbReference type="Pfam" id="PF04186">
    <property type="entry name" value="FxsA"/>
    <property type="match status" value="1"/>
</dbReference>
<evidence type="ECO:0000313" key="3">
    <source>
        <dbReference type="Proteomes" id="UP001651690"/>
    </source>
</evidence>
<dbReference type="NCBIfam" id="NF008528">
    <property type="entry name" value="PRK11463.1-2"/>
    <property type="match status" value="1"/>
</dbReference>
<keyword evidence="1" id="KW-0812">Transmembrane</keyword>
<feature type="transmembrane region" description="Helical" evidence="1">
    <location>
        <begin position="6"/>
        <end position="24"/>
    </location>
</feature>
<evidence type="ECO:0000256" key="1">
    <source>
        <dbReference type="SAM" id="Phobius"/>
    </source>
</evidence>
<gene>
    <name evidence="2" type="primary">fxsA</name>
    <name evidence="2" type="ORF">NM203_27975</name>
</gene>
<dbReference type="PANTHER" id="PTHR35335">
    <property type="entry name" value="UPF0716 PROTEIN FXSA"/>
    <property type="match status" value="1"/>
</dbReference>
<comment type="caution">
    <text evidence="2">The sequence shown here is derived from an EMBL/GenBank/DDBJ whole genome shotgun (WGS) entry which is preliminary data.</text>
</comment>